<comment type="subcellular location">
    <subcellularLocation>
        <location evidence="1">Cell membrane</location>
        <topology evidence="1">Multi-pass membrane protein</topology>
    </subcellularLocation>
</comment>
<evidence type="ECO:0000256" key="3">
    <source>
        <dbReference type="ARBA" id="ARBA00022679"/>
    </source>
</evidence>
<dbReference type="Proteomes" id="UP000466586">
    <property type="component" value="Unassembled WGS sequence"/>
</dbReference>
<feature type="transmembrane region" description="Helical" evidence="8">
    <location>
        <begin position="301"/>
        <end position="325"/>
    </location>
</feature>
<keyword evidence="7" id="KW-0460">Magnesium</keyword>
<sequence length="367" mass="40890">MLQYISSSETFKYITIVLFSMVLVFLSIPSIIHVAQQRSIFDDIDVERKNHSHGIARLGGVAIFCSFMITCLLISNINGLSDVNYLLTASMVLFVVGLKDDMWGVNPSTKFGMQFIIAAIIVILANVRLTSFYNIFFIQDLPYVPSVVFSMLVIMFLTNAFNLIDGIDGLAGTTGLIVNATLGLMFARMGEISLACIAFSLAGACIGFLRYNLTPAKIFMGDTGSLLLGFVSAVLCIKFIELNKTGVNHAFVYKSAPAIAMAVLIGPIFDAFRVFSIRLLKRKSPFSADRNHVHHRMLNIGFNHLQTTGILGGFNVLMIFIALGFRDIGNFWLIALLFFICVLFNLFLTFFVRSKERNSYSFNNFLW</sequence>
<keyword evidence="3 9" id="KW-0808">Transferase</keyword>
<dbReference type="InterPro" id="IPR018480">
    <property type="entry name" value="PNAcMuramoyl-5peptid_Trfase_CS"/>
</dbReference>
<dbReference type="PANTHER" id="PTHR22926:SF3">
    <property type="entry name" value="UNDECAPRENYL-PHOSPHATE ALPHA-N-ACETYLGLUCOSAMINYL 1-PHOSPHATE TRANSFERASE"/>
    <property type="match status" value="1"/>
</dbReference>
<organism evidence="9 10">
    <name type="scientific">Hufsiella arboris</name>
    <dbReference type="NCBI Taxonomy" id="2695275"/>
    <lineage>
        <taxon>Bacteria</taxon>
        <taxon>Pseudomonadati</taxon>
        <taxon>Bacteroidota</taxon>
        <taxon>Sphingobacteriia</taxon>
        <taxon>Sphingobacteriales</taxon>
        <taxon>Sphingobacteriaceae</taxon>
        <taxon>Hufsiella</taxon>
    </lineage>
</organism>
<proteinExistence type="predicted"/>
<evidence type="ECO:0000313" key="10">
    <source>
        <dbReference type="Proteomes" id="UP000466586"/>
    </source>
</evidence>
<feature type="binding site" evidence="7">
    <location>
        <position position="222"/>
    </location>
    <ligand>
        <name>Mg(2+)</name>
        <dbReference type="ChEBI" id="CHEBI:18420"/>
    </ligand>
</feature>
<dbReference type="GO" id="GO:0005886">
    <property type="term" value="C:plasma membrane"/>
    <property type="evidence" value="ECO:0007669"/>
    <property type="project" value="UniProtKB-SubCell"/>
</dbReference>
<feature type="transmembrane region" description="Helical" evidence="8">
    <location>
        <begin position="143"/>
        <end position="162"/>
    </location>
</feature>
<evidence type="ECO:0000256" key="1">
    <source>
        <dbReference type="ARBA" id="ARBA00004651"/>
    </source>
</evidence>
<evidence type="ECO:0000256" key="4">
    <source>
        <dbReference type="ARBA" id="ARBA00022692"/>
    </source>
</evidence>
<dbReference type="Pfam" id="PF00953">
    <property type="entry name" value="Glycos_transf_4"/>
    <property type="match status" value="1"/>
</dbReference>
<dbReference type="EMBL" id="WVHT01000010">
    <property type="protein sequence ID" value="MXV52760.1"/>
    <property type="molecule type" value="Genomic_DNA"/>
</dbReference>
<feature type="transmembrane region" description="Helical" evidence="8">
    <location>
        <begin position="55"/>
        <end position="77"/>
    </location>
</feature>
<keyword evidence="6 8" id="KW-0472">Membrane</keyword>
<evidence type="ECO:0000256" key="2">
    <source>
        <dbReference type="ARBA" id="ARBA00022475"/>
    </source>
</evidence>
<dbReference type="GO" id="GO:0016780">
    <property type="term" value="F:phosphotransferase activity, for other substituted phosphate groups"/>
    <property type="evidence" value="ECO:0007669"/>
    <property type="project" value="InterPro"/>
</dbReference>
<evidence type="ECO:0000256" key="8">
    <source>
        <dbReference type="SAM" id="Phobius"/>
    </source>
</evidence>
<keyword evidence="4 8" id="KW-0812">Transmembrane</keyword>
<evidence type="ECO:0000313" key="9">
    <source>
        <dbReference type="EMBL" id="MXV52760.1"/>
    </source>
</evidence>
<dbReference type="GO" id="GO:0071555">
    <property type="term" value="P:cell wall organization"/>
    <property type="evidence" value="ECO:0007669"/>
    <property type="project" value="TreeGrafter"/>
</dbReference>
<feature type="transmembrane region" description="Helical" evidence="8">
    <location>
        <begin position="83"/>
        <end position="99"/>
    </location>
</feature>
<feature type="transmembrane region" description="Helical" evidence="8">
    <location>
        <begin position="12"/>
        <end position="34"/>
    </location>
</feature>
<dbReference type="CDD" id="cd06853">
    <property type="entry name" value="GT_WecA_like"/>
    <property type="match status" value="1"/>
</dbReference>
<feature type="binding site" evidence="7">
    <location>
        <position position="162"/>
    </location>
    <ligand>
        <name>Mg(2+)</name>
        <dbReference type="ChEBI" id="CHEBI:18420"/>
    </ligand>
</feature>
<dbReference type="PANTHER" id="PTHR22926">
    <property type="entry name" value="PHOSPHO-N-ACETYLMURAMOYL-PENTAPEPTIDE-TRANSFERASE"/>
    <property type="match status" value="1"/>
</dbReference>
<dbReference type="GO" id="GO:0044038">
    <property type="term" value="P:cell wall macromolecule biosynthetic process"/>
    <property type="evidence" value="ECO:0007669"/>
    <property type="project" value="TreeGrafter"/>
</dbReference>
<reference evidence="9 10" key="1">
    <citation type="submission" date="2019-11" db="EMBL/GenBank/DDBJ databases">
        <title>Pedobacter sp. HMF7647 Genome sequencing and assembly.</title>
        <authorList>
            <person name="Kang H."/>
            <person name="Kim H."/>
            <person name="Joh K."/>
        </authorList>
    </citation>
    <scope>NUCLEOTIDE SEQUENCE [LARGE SCALE GENOMIC DNA]</scope>
    <source>
        <strain evidence="9 10">HMF7647</strain>
    </source>
</reference>
<feature type="transmembrane region" description="Helical" evidence="8">
    <location>
        <begin position="331"/>
        <end position="352"/>
    </location>
</feature>
<dbReference type="InterPro" id="IPR000715">
    <property type="entry name" value="Glycosyl_transferase_4"/>
</dbReference>
<evidence type="ECO:0000256" key="6">
    <source>
        <dbReference type="ARBA" id="ARBA00023136"/>
    </source>
</evidence>
<comment type="cofactor">
    <cofactor evidence="7">
        <name>Mg(2+)</name>
        <dbReference type="ChEBI" id="CHEBI:18420"/>
    </cofactor>
</comment>
<name>A0A7K1YEC6_9SPHI</name>
<keyword evidence="7" id="KW-0479">Metal-binding</keyword>
<gene>
    <name evidence="9" type="ORF">GS399_17440</name>
</gene>
<dbReference type="RefSeq" id="WP_160845941.1">
    <property type="nucleotide sequence ID" value="NZ_WVHT01000010.1"/>
</dbReference>
<feature type="transmembrane region" description="Helical" evidence="8">
    <location>
        <begin position="223"/>
        <end position="240"/>
    </location>
</feature>
<feature type="transmembrane region" description="Helical" evidence="8">
    <location>
        <begin position="111"/>
        <end position="137"/>
    </location>
</feature>
<dbReference type="PROSITE" id="PS01348">
    <property type="entry name" value="MRAY_2"/>
    <property type="match status" value="1"/>
</dbReference>
<dbReference type="AlphaFoldDB" id="A0A7K1YEC6"/>
<protein>
    <submittedName>
        <fullName evidence="9">Undecaprenyl/decaprenyl-phosphate alpha-N-acetylglucosaminyl 1-phosphate transferase</fullName>
    </submittedName>
</protein>
<evidence type="ECO:0000256" key="5">
    <source>
        <dbReference type="ARBA" id="ARBA00022989"/>
    </source>
</evidence>
<accession>A0A7K1YEC6</accession>
<keyword evidence="10" id="KW-1185">Reference proteome</keyword>
<dbReference type="GO" id="GO:0046872">
    <property type="term" value="F:metal ion binding"/>
    <property type="evidence" value="ECO:0007669"/>
    <property type="project" value="UniProtKB-KW"/>
</dbReference>
<feature type="transmembrane region" description="Helical" evidence="8">
    <location>
        <begin position="260"/>
        <end position="280"/>
    </location>
</feature>
<evidence type="ECO:0000256" key="7">
    <source>
        <dbReference type="PIRSR" id="PIRSR600715-1"/>
    </source>
</evidence>
<dbReference type="GO" id="GO:0009103">
    <property type="term" value="P:lipopolysaccharide biosynthetic process"/>
    <property type="evidence" value="ECO:0007669"/>
    <property type="project" value="TreeGrafter"/>
</dbReference>
<keyword evidence="5 8" id="KW-1133">Transmembrane helix</keyword>
<comment type="caution">
    <text evidence="9">The sequence shown here is derived from an EMBL/GenBank/DDBJ whole genome shotgun (WGS) entry which is preliminary data.</text>
</comment>
<feature type="transmembrane region" description="Helical" evidence="8">
    <location>
        <begin position="192"/>
        <end position="211"/>
    </location>
</feature>
<keyword evidence="2" id="KW-1003">Cell membrane</keyword>